<dbReference type="Pfam" id="PF13411">
    <property type="entry name" value="MerR_1"/>
    <property type="match status" value="1"/>
</dbReference>
<dbReference type="PROSITE" id="PS50937">
    <property type="entry name" value="HTH_MERR_2"/>
    <property type="match status" value="1"/>
</dbReference>
<evidence type="ECO:0000313" key="7">
    <source>
        <dbReference type="EMBL" id="NYG37578.1"/>
    </source>
</evidence>
<evidence type="ECO:0000256" key="1">
    <source>
        <dbReference type="ARBA" id="ARBA00022491"/>
    </source>
</evidence>
<evidence type="ECO:0000313" key="8">
    <source>
        <dbReference type="Proteomes" id="UP000592181"/>
    </source>
</evidence>
<dbReference type="RefSeq" id="WP_218875285.1">
    <property type="nucleotide sequence ID" value="NZ_JACBZX010000001.1"/>
</dbReference>
<feature type="coiled-coil region" evidence="5">
    <location>
        <begin position="92"/>
        <end position="119"/>
    </location>
</feature>
<dbReference type="InterPro" id="IPR000551">
    <property type="entry name" value="MerR-type_HTH_dom"/>
</dbReference>
<dbReference type="EMBL" id="JACBZX010000001">
    <property type="protein sequence ID" value="NYG37578.1"/>
    <property type="molecule type" value="Genomic_DNA"/>
</dbReference>
<feature type="domain" description="HTH merR-type" evidence="6">
    <location>
        <begin position="13"/>
        <end position="78"/>
    </location>
</feature>
<keyword evidence="3 7" id="KW-0238">DNA-binding</keyword>
<protein>
    <submittedName>
        <fullName evidence="7">DNA-binding transcriptional MerR regulator</fullName>
    </submittedName>
</protein>
<dbReference type="Proteomes" id="UP000592181">
    <property type="component" value="Unassembled WGS sequence"/>
</dbReference>
<dbReference type="GO" id="GO:0003700">
    <property type="term" value="F:DNA-binding transcription factor activity"/>
    <property type="evidence" value="ECO:0007669"/>
    <property type="project" value="InterPro"/>
</dbReference>
<dbReference type="SMART" id="SM00422">
    <property type="entry name" value="HTH_MERR"/>
    <property type="match status" value="1"/>
</dbReference>
<proteinExistence type="predicted"/>
<gene>
    <name evidence="7" type="ORF">BJY28_002047</name>
</gene>
<dbReference type="PRINTS" id="PR00040">
    <property type="entry name" value="HTHMERR"/>
</dbReference>
<keyword evidence="1" id="KW-0678">Repressor</keyword>
<dbReference type="GO" id="GO:0003677">
    <property type="term" value="F:DNA binding"/>
    <property type="evidence" value="ECO:0007669"/>
    <property type="project" value="UniProtKB-KW"/>
</dbReference>
<evidence type="ECO:0000259" key="6">
    <source>
        <dbReference type="PROSITE" id="PS50937"/>
    </source>
</evidence>
<keyword evidence="8" id="KW-1185">Reference proteome</keyword>
<dbReference type="InterPro" id="IPR009061">
    <property type="entry name" value="DNA-bd_dom_put_sf"/>
</dbReference>
<dbReference type="PANTHER" id="PTHR30204">
    <property type="entry name" value="REDOX-CYCLING DRUG-SENSING TRANSCRIPTIONAL ACTIVATOR SOXR"/>
    <property type="match status" value="1"/>
</dbReference>
<dbReference type="Gene3D" id="1.10.1660.10">
    <property type="match status" value="1"/>
</dbReference>
<dbReference type="AlphaFoldDB" id="A0A852X576"/>
<sequence length="123" mass="13217">MDVKVKPEAPLLIGELAAATGASPRSLRHYEAQGLIASTRQGNGYRTFDPEVVGQVRRIRRLLDAGFTLASIGVLLPCLEDDAPIGMCPAVAEQVRRAVGELDEQAADLARRRRAIERLVGAG</sequence>
<evidence type="ECO:0000256" key="5">
    <source>
        <dbReference type="SAM" id="Coils"/>
    </source>
</evidence>
<name>A0A852X576_9MICO</name>
<keyword evidence="4" id="KW-0804">Transcription</keyword>
<evidence type="ECO:0000256" key="3">
    <source>
        <dbReference type="ARBA" id="ARBA00023125"/>
    </source>
</evidence>
<dbReference type="SUPFAM" id="SSF46955">
    <property type="entry name" value="Putative DNA-binding domain"/>
    <property type="match status" value="1"/>
</dbReference>
<evidence type="ECO:0000256" key="2">
    <source>
        <dbReference type="ARBA" id="ARBA00023015"/>
    </source>
</evidence>
<accession>A0A852X576</accession>
<evidence type="ECO:0000256" key="4">
    <source>
        <dbReference type="ARBA" id="ARBA00023163"/>
    </source>
</evidence>
<reference evidence="7 8" key="1">
    <citation type="submission" date="2020-07" db="EMBL/GenBank/DDBJ databases">
        <title>Sequencing the genomes of 1000 actinobacteria strains.</title>
        <authorList>
            <person name="Klenk H.-P."/>
        </authorList>
    </citation>
    <scope>NUCLEOTIDE SEQUENCE [LARGE SCALE GENOMIC DNA]</scope>
    <source>
        <strain evidence="7 8">DSM 24723</strain>
    </source>
</reference>
<keyword evidence="2" id="KW-0805">Transcription regulation</keyword>
<organism evidence="7 8">
    <name type="scientific">Janibacter alkaliphilus</name>
    <dbReference type="NCBI Taxonomy" id="1069963"/>
    <lineage>
        <taxon>Bacteria</taxon>
        <taxon>Bacillati</taxon>
        <taxon>Actinomycetota</taxon>
        <taxon>Actinomycetes</taxon>
        <taxon>Micrococcales</taxon>
        <taxon>Intrasporangiaceae</taxon>
        <taxon>Janibacter</taxon>
    </lineage>
</organism>
<comment type="caution">
    <text evidence="7">The sequence shown here is derived from an EMBL/GenBank/DDBJ whole genome shotgun (WGS) entry which is preliminary data.</text>
</comment>
<dbReference type="InterPro" id="IPR047057">
    <property type="entry name" value="MerR_fam"/>
</dbReference>
<dbReference type="PANTHER" id="PTHR30204:SF69">
    <property type="entry name" value="MERR-FAMILY TRANSCRIPTIONAL REGULATOR"/>
    <property type="match status" value="1"/>
</dbReference>
<keyword evidence="5" id="KW-0175">Coiled coil</keyword>